<dbReference type="EMBL" id="DVOF01000141">
    <property type="protein sequence ID" value="HIV02885.1"/>
    <property type="molecule type" value="Genomic_DNA"/>
</dbReference>
<dbReference type="AlphaFoldDB" id="A0A9D1NHC0"/>
<protein>
    <recommendedName>
        <fullName evidence="1">Polymerase beta nucleotidyltransferase domain-containing protein</fullName>
    </recommendedName>
</protein>
<dbReference type="Pfam" id="PF18765">
    <property type="entry name" value="Polbeta"/>
    <property type="match status" value="1"/>
</dbReference>
<dbReference type="Proteomes" id="UP000886743">
    <property type="component" value="Unassembled WGS sequence"/>
</dbReference>
<name>A0A9D1NHC0_9FIRM</name>
<sequence>MLEQKNRDAVIEFLRQQLDPVFIYFADHTVTENIFDIAYYSEVATDEYTTCLLENKISELLGVEVELNNLRECDMQFAGEIISDGSVVYCKSELEKSRFLNGLAREFESMRISRAMLINRLNECESMYEQ</sequence>
<reference evidence="2" key="1">
    <citation type="submission" date="2020-10" db="EMBL/GenBank/DDBJ databases">
        <authorList>
            <person name="Gilroy R."/>
        </authorList>
    </citation>
    <scope>NUCLEOTIDE SEQUENCE</scope>
    <source>
        <strain evidence="2">4920</strain>
    </source>
</reference>
<reference evidence="2" key="2">
    <citation type="journal article" date="2021" name="PeerJ">
        <title>Extensive microbial diversity within the chicken gut microbiome revealed by metagenomics and culture.</title>
        <authorList>
            <person name="Gilroy R."/>
            <person name="Ravi A."/>
            <person name="Getino M."/>
            <person name="Pursley I."/>
            <person name="Horton D.L."/>
            <person name="Alikhan N.F."/>
            <person name="Baker D."/>
            <person name="Gharbi K."/>
            <person name="Hall N."/>
            <person name="Watson M."/>
            <person name="Adriaenssens E.M."/>
            <person name="Foster-Nyarko E."/>
            <person name="Jarju S."/>
            <person name="Secka A."/>
            <person name="Antonio M."/>
            <person name="Oren A."/>
            <person name="Chaudhuri R.R."/>
            <person name="La Ragione R."/>
            <person name="Hildebrand F."/>
            <person name="Pallen M.J."/>
        </authorList>
    </citation>
    <scope>NUCLEOTIDE SEQUENCE</scope>
    <source>
        <strain evidence="2">4920</strain>
    </source>
</reference>
<dbReference type="InterPro" id="IPR041633">
    <property type="entry name" value="Polbeta"/>
</dbReference>
<feature type="domain" description="Polymerase beta nucleotidyltransferase" evidence="1">
    <location>
        <begin position="35"/>
        <end position="93"/>
    </location>
</feature>
<comment type="caution">
    <text evidence="2">The sequence shown here is derived from an EMBL/GenBank/DDBJ whole genome shotgun (WGS) entry which is preliminary data.</text>
</comment>
<evidence type="ECO:0000313" key="3">
    <source>
        <dbReference type="Proteomes" id="UP000886743"/>
    </source>
</evidence>
<gene>
    <name evidence="2" type="ORF">IAC74_04865</name>
</gene>
<proteinExistence type="predicted"/>
<accession>A0A9D1NHC0</accession>
<evidence type="ECO:0000259" key="1">
    <source>
        <dbReference type="Pfam" id="PF18765"/>
    </source>
</evidence>
<organism evidence="2 3">
    <name type="scientific">Candidatus Aphodoplasma excrementigallinarum</name>
    <dbReference type="NCBI Taxonomy" id="2840673"/>
    <lineage>
        <taxon>Bacteria</taxon>
        <taxon>Bacillati</taxon>
        <taxon>Bacillota</taxon>
        <taxon>Clostridia</taxon>
        <taxon>Eubacteriales</taxon>
        <taxon>Candidatus Aphodoplasma</taxon>
    </lineage>
</organism>
<evidence type="ECO:0000313" key="2">
    <source>
        <dbReference type="EMBL" id="HIV02885.1"/>
    </source>
</evidence>